<dbReference type="InterPro" id="IPR036179">
    <property type="entry name" value="Ig-like_dom_sf"/>
</dbReference>
<evidence type="ECO:0000313" key="13">
    <source>
        <dbReference type="Ensembl" id="ENSXMAP00000013688.2"/>
    </source>
</evidence>
<dbReference type="SMART" id="SM00409">
    <property type="entry name" value="IG"/>
    <property type="match status" value="1"/>
</dbReference>
<comment type="subcellular location">
    <subcellularLocation>
        <location evidence="1">Cell membrane</location>
        <topology evidence="1">Single-pass type I membrane protein</topology>
    </subcellularLocation>
</comment>
<evidence type="ECO:0000256" key="5">
    <source>
        <dbReference type="ARBA" id="ARBA00022989"/>
    </source>
</evidence>
<dbReference type="Pfam" id="PF07686">
    <property type="entry name" value="V-set"/>
    <property type="match status" value="1"/>
</dbReference>
<dbReference type="GO" id="GO:0006955">
    <property type="term" value="P:immune response"/>
    <property type="evidence" value="ECO:0007669"/>
    <property type="project" value="TreeGrafter"/>
</dbReference>
<dbReference type="InterPro" id="IPR013106">
    <property type="entry name" value="Ig_V-set"/>
</dbReference>
<keyword evidence="6" id="KW-0472">Membrane</keyword>
<evidence type="ECO:0000256" key="1">
    <source>
        <dbReference type="ARBA" id="ARBA00004251"/>
    </source>
</evidence>
<dbReference type="GO" id="GO:0007166">
    <property type="term" value="P:cell surface receptor signaling pathway"/>
    <property type="evidence" value="ECO:0007669"/>
    <property type="project" value="TreeGrafter"/>
</dbReference>
<dbReference type="Gene3D" id="2.60.40.10">
    <property type="entry name" value="Immunoglobulins"/>
    <property type="match status" value="1"/>
</dbReference>
<feature type="domain" description="Ig-like" evidence="12">
    <location>
        <begin position="20"/>
        <end position="134"/>
    </location>
</feature>
<evidence type="ECO:0000256" key="7">
    <source>
        <dbReference type="ARBA" id="ARBA00023157"/>
    </source>
</evidence>
<dbReference type="InterPro" id="IPR003599">
    <property type="entry name" value="Ig_sub"/>
</dbReference>
<reference evidence="13" key="3">
    <citation type="submission" date="2025-08" db="UniProtKB">
        <authorList>
            <consortium name="Ensembl"/>
        </authorList>
    </citation>
    <scope>IDENTIFICATION</scope>
    <source>
        <strain evidence="13">JP 163 A</strain>
    </source>
</reference>
<evidence type="ECO:0000256" key="4">
    <source>
        <dbReference type="ARBA" id="ARBA00022729"/>
    </source>
</evidence>
<keyword evidence="5" id="KW-1133">Transmembrane helix</keyword>
<sequence>MNLYFGRRDRLNQEMASSLPASLFLLSVVFCQFVSAAGQIHLHTNIVKITATVGDDVILPCKDPDQKEIIVVEWSRTDLGSGFVLLYRNLKFDLENQLPSYTDRVDLLVGQIKKGDASLVLKNTTTDDSGTYECYGEKLMMKDVWLKVRGQWYKCTFRAEREELTLDPFRTRHQRSRTSRCRFWISLHQPVQNSELHVHVD</sequence>
<evidence type="ECO:0000256" key="10">
    <source>
        <dbReference type="ARBA" id="ARBA00023319"/>
    </source>
</evidence>
<organism evidence="13 14">
    <name type="scientific">Xiphophorus maculatus</name>
    <name type="common">Southern platyfish</name>
    <name type="synonym">Platypoecilus maculatus</name>
    <dbReference type="NCBI Taxonomy" id="8083"/>
    <lineage>
        <taxon>Eukaryota</taxon>
        <taxon>Metazoa</taxon>
        <taxon>Chordata</taxon>
        <taxon>Craniata</taxon>
        <taxon>Vertebrata</taxon>
        <taxon>Euteleostomi</taxon>
        <taxon>Actinopterygii</taxon>
        <taxon>Neopterygii</taxon>
        <taxon>Teleostei</taxon>
        <taxon>Neoteleostei</taxon>
        <taxon>Acanthomorphata</taxon>
        <taxon>Ovalentaria</taxon>
        <taxon>Atherinomorphae</taxon>
        <taxon>Cyprinodontiformes</taxon>
        <taxon>Poeciliidae</taxon>
        <taxon>Poeciliinae</taxon>
        <taxon>Xiphophorus</taxon>
    </lineage>
</organism>
<evidence type="ECO:0000256" key="11">
    <source>
        <dbReference type="SAM" id="SignalP"/>
    </source>
</evidence>
<dbReference type="InterPro" id="IPR013783">
    <property type="entry name" value="Ig-like_fold"/>
</dbReference>
<dbReference type="GO" id="GO:0009897">
    <property type="term" value="C:external side of plasma membrane"/>
    <property type="evidence" value="ECO:0007669"/>
    <property type="project" value="TreeGrafter"/>
</dbReference>
<dbReference type="HOGENOM" id="CLU_013137_13_1_1"/>
<keyword evidence="7" id="KW-1015">Disulfide bond</keyword>
<dbReference type="SUPFAM" id="SSF48726">
    <property type="entry name" value="Immunoglobulin"/>
    <property type="match status" value="1"/>
</dbReference>
<dbReference type="Ensembl" id="ENSXMAT00000013704.2">
    <property type="protein sequence ID" value="ENSXMAP00000013688.2"/>
    <property type="gene ID" value="ENSXMAG00000013667.2"/>
</dbReference>
<dbReference type="GO" id="GO:0071222">
    <property type="term" value="P:cellular response to lipopolysaccharide"/>
    <property type="evidence" value="ECO:0007669"/>
    <property type="project" value="TreeGrafter"/>
</dbReference>
<proteinExistence type="predicted"/>
<dbReference type="PROSITE" id="PS50835">
    <property type="entry name" value="IG_LIKE"/>
    <property type="match status" value="1"/>
</dbReference>
<accession>M4AGU4</accession>
<dbReference type="GO" id="GO:0042102">
    <property type="term" value="P:positive regulation of T cell proliferation"/>
    <property type="evidence" value="ECO:0007669"/>
    <property type="project" value="TreeGrafter"/>
</dbReference>
<keyword evidence="9" id="KW-0325">Glycoprotein</keyword>
<dbReference type="GO" id="GO:0031295">
    <property type="term" value="P:T cell costimulation"/>
    <property type="evidence" value="ECO:0007669"/>
    <property type="project" value="TreeGrafter"/>
</dbReference>
<keyword evidence="2" id="KW-1003">Cell membrane</keyword>
<evidence type="ECO:0000256" key="8">
    <source>
        <dbReference type="ARBA" id="ARBA00023170"/>
    </source>
</evidence>
<evidence type="ECO:0000256" key="2">
    <source>
        <dbReference type="ARBA" id="ARBA00022475"/>
    </source>
</evidence>
<feature type="chain" id="PRO_5017474169" description="Ig-like domain-containing protein" evidence="11">
    <location>
        <begin position="37"/>
        <end position="201"/>
    </location>
</feature>
<name>M4AGU4_XIPMA</name>
<keyword evidence="4 11" id="KW-0732">Signal</keyword>
<dbReference type="SMART" id="SM00406">
    <property type="entry name" value="IGv"/>
    <property type="match status" value="1"/>
</dbReference>
<dbReference type="PANTHER" id="PTHR25466:SF14">
    <property type="entry name" value="BUTYROPHILIN SUBFAMILY 2 MEMBER A2-LIKE-RELATED"/>
    <property type="match status" value="1"/>
</dbReference>
<dbReference type="GeneTree" id="ENSGT00940000166465"/>
<dbReference type="AlphaFoldDB" id="M4AGU4"/>
<dbReference type="Proteomes" id="UP000002852">
    <property type="component" value="Unassembled WGS sequence"/>
</dbReference>
<evidence type="ECO:0000313" key="14">
    <source>
        <dbReference type="Proteomes" id="UP000002852"/>
    </source>
</evidence>
<dbReference type="OMA" id="RIIVIEW"/>
<dbReference type="InterPro" id="IPR007110">
    <property type="entry name" value="Ig-like_dom"/>
</dbReference>
<dbReference type="InterPro" id="IPR051713">
    <property type="entry name" value="T-cell_Activation_Regulation"/>
</dbReference>
<reference evidence="14" key="1">
    <citation type="submission" date="2012-01" db="EMBL/GenBank/DDBJ databases">
        <authorList>
            <person name="Walter R."/>
            <person name="Schartl M."/>
            <person name="Warren W."/>
        </authorList>
    </citation>
    <scope>NUCLEOTIDE SEQUENCE [LARGE SCALE GENOMIC DNA]</scope>
    <source>
        <strain evidence="14">JP 163 A</strain>
    </source>
</reference>
<evidence type="ECO:0000256" key="6">
    <source>
        <dbReference type="ARBA" id="ARBA00023136"/>
    </source>
</evidence>
<feature type="signal peptide" evidence="11">
    <location>
        <begin position="1"/>
        <end position="36"/>
    </location>
</feature>
<protein>
    <recommendedName>
        <fullName evidence="12">Ig-like domain-containing protein</fullName>
    </recommendedName>
</protein>
<dbReference type="GO" id="GO:0042130">
    <property type="term" value="P:negative regulation of T cell proliferation"/>
    <property type="evidence" value="ECO:0007669"/>
    <property type="project" value="TreeGrafter"/>
</dbReference>
<keyword evidence="8" id="KW-0675">Receptor</keyword>
<keyword evidence="3" id="KW-0812">Transmembrane</keyword>
<evidence type="ECO:0000256" key="3">
    <source>
        <dbReference type="ARBA" id="ARBA00022692"/>
    </source>
</evidence>
<dbReference type="InParanoid" id="M4AGU4"/>
<reference evidence="13" key="4">
    <citation type="submission" date="2025-09" db="UniProtKB">
        <authorList>
            <consortium name="Ensembl"/>
        </authorList>
    </citation>
    <scope>IDENTIFICATION</scope>
    <source>
        <strain evidence="13">JP 163 A</strain>
    </source>
</reference>
<evidence type="ECO:0000259" key="12">
    <source>
        <dbReference type="PROSITE" id="PS50835"/>
    </source>
</evidence>
<dbReference type="PANTHER" id="PTHR25466">
    <property type="entry name" value="T-LYMPHOCYTE ACTIVATION ANTIGEN"/>
    <property type="match status" value="1"/>
</dbReference>
<evidence type="ECO:0000256" key="9">
    <source>
        <dbReference type="ARBA" id="ARBA00023180"/>
    </source>
</evidence>
<keyword evidence="10" id="KW-0393">Immunoglobulin domain</keyword>
<reference evidence="14" key="2">
    <citation type="journal article" date="2013" name="Nat. Genet.">
        <title>The genome of the platyfish, Xiphophorus maculatus, provides insights into evolutionary adaptation and several complex traits.</title>
        <authorList>
            <person name="Schartl M."/>
            <person name="Walter R.B."/>
            <person name="Shen Y."/>
            <person name="Garcia T."/>
            <person name="Catchen J."/>
            <person name="Amores A."/>
            <person name="Braasch I."/>
            <person name="Chalopin D."/>
            <person name="Volff J.N."/>
            <person name="Lesch K.P."/>
            <person name="Bisazza A."/>
            <person name="Minx P."/>
            <person name="Hillier L."/>
            <person name="Wilson R.K."/>
            <person name="Fuerstenberg S."/>
            <person name="Boore J."/>
            <person name="Searle S."/>
            <person name="Postlethwait J.H."/>
            <person name="Warren W.C."/>
        </authorList>
    </citation>
    <scope>NUCLEOTIDE SEQUENCE [LARGE SCALE GENOMIC DNA]</scope>
    <source>
        <strain evidence="14">JP 163 A</strain>
    </source>
</reference>
<keyword evidence="14" id="KW-1185">Reference proteome</keyword>